<feature type="compositionally biased region" description="Basic and acidic residues" evidence="5">
    <location>
        <begin position="1069"/>
        <end position="1097"/>
    </location>
</feature>
<feature type="compositionally biased region" description="Basic and acidic residues" evidence="5">
    <location>
        <begin position="671"/>
        <end position="682"/>
    </location>
</feature>
<feature type="compositionally biased region" description="Low complexity" evidence="5">
    <location>
        <begin position="741"/>
        <end position="759"/>
    </location>
</feature>
<feature type="region of interest" description="Disordered" evidence="5">
    <location>
        <begin position="108"/>
        <end position="152"/>
    </location>
</feature>
<dbReference type="PANTHER" id="PTHR15375">
    <property type="entry name" value="ACTIVATOR OF S-PHASE KINASE-RELATED"/>
    <property type="match status" value="1"/>
</dbReference>
<dbReference type="Proteomes" id="UP000694920">
    <property type="component" value="Unplaced"/>
</dbReference>
<feature type="compositionally biased region" description="Basic and acidic residues" evidence="5">
    <location>
        <begin position="1125"/>
        <end position="1150"/>
    </location>
</feature>
<keyword evidence="7" id="KW-1185">Reference proteome</keyword>
<keyword evidence="1" id="KW-0479">Metal-binding</keyword>
<feature type="region of interest" description="Disordered" evidence="5">
    <location>
        <begin position="291"/>
        <end position="312"/>
    </location>
</feature>
<protein>
    <submittedName>
        <fullName evidence="8">Uncharacterized protein LOC107266767 isoform X1</fullName>
    </submittedName>
</protein>
<name>A0AAJ7BT35_CEPCN</name>
<dbReference type="GO" id="GO:0003676">
    <property type="term" value="F:nucleic acid binding"/>
    <property type="evidence" value="ECO:0007669"/>
    <property type="project" value="InterPro"/>
</dbReference>
<dbReference type="Pfam" id="PF07535">
    <property type="entry name" value="zf-DBF"/>
    <property type="match status" value="1"/>
</dbReference>
<feature type="region of interest" description="Disordered" evidence="5">
    <location>
        <begin position="1021"/>
        <end position="1220"/>
    </location>
</feature>
<keyword evidence="2 4" id="KW-0863">Zinc-finger</keyword>
<evidence type="ECO:0000313" key="7">
    <source>
        <dbReference type="Proteomes" id="UP000694920"/>
    </source>
</evidence>
<gene>
    <name evidence="8" type="primary">LOC107266767</name>
</gene>
<feature type="region of interest" description="Disordered" evidence="5">
    <location>
        <begin position="904"/>
        <end position="924"/>
    </location>
</feature>
<feature type="domain" description="DBF4-type" evidence="6">
    <location>
        <begin position="317"/>
        <end position="366"/>
    </location>
</feature>
<evidence type="ECO:0000256" key="4">
    <source>
        <dbReference type="PROSITE-ProRule" id="PRU00600"/>
    </source>
</evidence>
<dbReference type="GO" id="GO:0008270">
    <property type="term" value="F:zinc ion binding"/>
    <property type="evidence" value="ECO:0007669"/>
    <property type="project" value="UniProtKB-KW"/>
</dbReference>
<evidence type="ECO:0000256" key="5">
    <source>
        <dbReference type="SAM" id="MobiDB-lite"/>
    </source>
</evidence>
<feature type="region of interest" description="Disordered" evidence="5">
    <location>
        <begin position="715"/>
        <end position="777"/>
    </location>
</feature>
<proteinExistence type="predicted"/>
<feature type="compositionally biased region" description="Basic and acidic residues" evidence="5">
    <location>
        <begin position="8"/>
        <end position="28"/>
    </location>
</feature>
<feature type="compositionally biased region" description="Polar residues" evidence="5">
    <location>
        <begin position="127"/>
        <end position="147"/>
    </location>
</feature>
<dbReference type="PROSITE" id="PS51265">
    <property type="entry name" value="ZF_DBF4"/>
    <property type="match status" value="1"/>
</dbReference>
<dbReference type="GO" id="GO:0010571">
    <property type="term" value="P:positive regulation of nuclear cell cycle DNA replication"/>
    <property type="evidence" value="ECO:0007669"/>
    <property type="project" value="TreeGrafter"/>
</dbReference>
<dbReference type="InterPro" id="IPR038545">
    <property type="entry name" value="Znf_DBF_sf"/>
</dbReference>
<dbReference type="PANTHER" id="PTHR15375:SF26">
    <property type="entry name" value="PROTEIN CHIFFON"/>
    <property type="match status" value="1"/>
</dbReference>
<evidence type="ECO:0000313" key="8">
    <source>
        <dbReference type="RefSeq" id="XP_015593086.1"/>
    </source>
</evidence>
<feature type="region of interest" description="Disordered" evidence="5">
    <location>
        <begin position="582"/>
        <end position="628"/>
    </location>
</feature>
<dbReference type="Gene3D" id="6.10.250.3410">
    <property type="entry name" value="DBF zinc finger"/>
    <property type="match status" value="1"/>
</dbReference>
<evidence type="ECO:0000259" key="6">
    <source>
        <dbReference type="PROSITE" id="PS51265"/>
    </source>
</evidence>
<feature type="region of interest" description="Disordered" evidence="5">
    <location>
        <begin position="1"/>
        <end position="37"/>
    </location>
</feature>
<feature type="compositionally biased region" description="Basic and acidic residues" evidence="5">
    <location>
        <begin position="291"/>
        <end position="304"/>
    </location>
</feature>
<keyword evidence="3" id="KW-0862">Zinc</keyword>
<evidence type="ECO:0000256" key="1">
    <source>
        <dbReference type="ARBA" id="ARBA00022723"/>
    </source>
</evidence>
<dbReference type="GO" id="GO:1901987">
    <property type="term" value="P:regulation of cell cycle phase transition"/>
    <property type="evidence" value="ECO:0007669"/>
    <property type="project" value="TreeGrafter"/>
</dbReference>
<dbReference type="RefSeq" id="XP_015593086.1">
    <property type="nucleotide sequence ID" value="XM_015737600.1"/>
</dbReference>
<dbReference type="GeneID" id="107266767"/>
<dbReference type="FunFam" id="6.10.250.3410:FF:000001">
    <property type="entry name" value="Protein DBF4 homolog A"/>
    <property type="match status" value="1"/>
</dbReference>
<dbReference type="InterPro" id="IPR051590">
    <property type="entry name" value="Replication_Regulatory_Kinase"/>
</dbReference>
<dbReference type="GO" id="GO:0031431">
    <property type="term" value="C:Dbf4-dependent protein kinase complex"/>
    <property type="evidence" value="ECO:0007669"/>
    <property type="project" value="TreeGrafter"/>
</dbReference>
<sequence>MVSPSKAQDQERNQHRPLKDESKQTDKRSHVHLQKGPKPLEKKTFYLDIKNHALASKLETKIKDLGGTIELFLVRSVTLVVSDKAEKSNQADSDRCKWGWTSGGSVGPSSLWSVENPTPTPTPPTPSLSIESPLNNSTNLRAQTASRSKSRADAMLQRALTQPQQCSVDPLKNAQHWGIPIWATEKLQGWLEKIYVSLKDTRNLASRKVNSTQSPSVCIAKDPKVKHLKAPFIKFESLRRDTRPVFLELSSWPTLNFDGESGTCPFDIKRREDKNGKNLITKEVKENRAGVDVTQRGKDKEMTRRPRATATRARRTEQLVAGYCEICRIDYQDLTKHVRSDQHLNFVRNDDNFLSLDTLISAGASVEAFLQLNRAKEIGKDLFQNGGRSLRSVVLPEGKTEKTVKSELDDFGVEDIGMVQCNGARPNLNLKLNSQHNLRTRTKHESGHLLRSKGSPWHEVEKTDKFYEKFDGFTVKKQRQNKNSVWIEQDDEKLPEEDDFQVCCTALQEKGLLLADSRILSSKDVKPEPEDFTAKDGVILVQPDHAEVSERLYEPTDDRQSGICENEVVQDQKKQNEEIKVESISDKVNDTNDRDVKCNDRQDGDKTCDKSIKNEKGRTRPFSGRRGCKSSRVRHRLSVEERLIEDNRAYYKVEVLGNKLRSTTVPGADQSCKDNSTKKEDDVPSSEKPVVVRFKRVRKSELSLLSDEAESFMFGEPRRIDDSSEISEDESSPMPRETQSEMEPSSMSLISSVSVTSSPYKEEEDSQDFGGRARKRRRTQVEALIKDNVDYYKFETPDSRLRYQTSQGMSKDSSTMRSEPRRVLDGQGPILSSKPSPEVEKMQFSFETVPTSEPWYQTYQRQDQGAEFWHYFSEADSHRPFLLPYEIDNFQETLAKGIAKANENRRRAKGRFTSGRSPRKSPRCHASTLAIMSTIIRKREQPSLQVIEEESQNIEKREVKSDVDEELKEMARSIDEMLCAKGDLLEDSFEVTDMAEPSLPKVGPPPNLLELLDNCEELPRSHLENSSCGSSECGEVIHGESPAKRRKRRKNRTGWPGIKMRKKVPGKSSQEHDLDRENVPEKKECPALSERLHDFSEHTSNPGKTEEGLFSGQKIDQQQQSQHQQSEDNRMHEEDDENHENHCRESERPSKVLSRRKRVVGSASEPQDTRPRPRKRQVLPRSEGSQETEPVERTSRKRSRPNTTSSEPDDSENHLTRRIKCRRMISSSEPIDIDCSSGSERLPSGLLPTVDLEQRRSSIEFQPVVRMMKIDEQVDVDNSILSVTVASNRRLRSSGVSSSLKRPKKHFKGARGQFGRWIKNS</sequence>
<evidence type="ECO:0000256" key="3">
    <source>
        <dbReference type="ARBA" id="ARBA00022833"/>
    </source>
</evidence>
<feature type="region of interest" description="Disordered" evidence="5">
    <location>
        <begin position="804"/>
        <end position="839"/>
    </location>
</feature>
<feature type="region of interest" description="Disordered" evidence="5">
    <location>
        <begin position="663"/>
        <end position="686"/>
    </location>
</feature>
<dbReference type="KEGG" id="ccin:107266767"/>
<organism evidence="7 8">
    <name type="scientific">Cephus cinctus</name>
    <name type="common">Wheat stem sawfly</name>
    <dbReference type="NCBI Taxonomy" id="211228"/>
    <lineage>
        <taxon>Eukaryota</taxon>
        <taxon>Metazoa</taxon>
        <taxon>Ecdysozoa</taxon>
        <taxon>Arthropoda</taxon>
        <taxon>Hexapoda</taxon>
        <taxon>Insecta</taxon>
        <taxon>Pterygota</taxon>
        <taxon>Neoptera</taxon>
        <taxon>Endopterygota</taxon>
        <taxon>Hymenoptera</taxon>
        <taxon>Cephoidea</taxon>
        <taxon>Cephidae</taxon>
        <taxon>Cephus</taxon>
    </lineage>
</organism>
<dbReference type="GO" id="GO:0043539">
    <property type="term" value="F:protein serine/threonine kinase activator activity"/>
    <property type="evidence" value="ECO:0007669"/>
    <property type="project" value="TreeGrafter"/>
</dbReference>
<reference evidence="8" key="1">
    <citation type="submission" date="2025-08" db="UniProtKB">
        <authorList>
            <consortium name="RefSeq"/>
        </authorList>
    </citation>
    <scope>IDENTIFICATION</scope>
</reference>
<dbReference type="SMART" id="SM00586">
    <property type="entry name" value="ZnF_DBF"/>
    <property type="match status" value="1"/>
</dbReference>
<evidence type="ECO:0000256" key="2">
    <source>
        <dbReference type="ARBA" id="ARBA00022771"/>
    </source>
</evidence>
<feature type="compositionally biased region" description="Basic and acidic residues" evidence="5">
    <location>
        <begin position="582"/>
        <end position="618"/>
    </location>
</feature>
<feature type="compositionally biased region" description="Polar residues" evidence="5">
    <location>
        <begin position="804"/>
        <end position="817"/>
    </location>
</feature>
<accession>A0AAJ7BT35</accession>
<dbReference type="InterPro" id="IPR006572">
    <property type="entry name" value="Znf_DBF"/>
</dbReference>